<keyword evidence="3" id="KW-1185">Reference proteome</keyword>
<protein>
    <submittedName>
        <fullName evidence="2">Uncharacterized protein</fullName>
    </submittedName>
</protein>
<sequence length="179" mass="20131">MMLIVMVYDADMAGWGTGLICDAPPWHLLWDGHAACGKTMGRVGEEKESRGTRLSKARQAGVPQSDRAGGRMVRFSLANQCQVSVRGCRTVYGKLVITAGLACSRSMTCIRTWSSRQGSRRPPQRADGLVENFSESLWSWRRRQGRRFRRRDAGCGRRCFVLWQFPSCLARAPGLHRRA</sequence>
<reference evidence="2 3" key="1">
    <citation type="journal article" date="2018" name="Front. Microbiol.">
        <title>Genome-Wide Analysis of Corynespora cassiicola Leaf Fall Disease Putative Effectors.</title>
        <authorList>
            <person name="Lopez D."/>
            <person name="Ribeiro S."/>
            <person name="Label P."/>
            <person name="Fumanal B."/>
            <person name="Venisse J.S."/>
            <person name="Kohler A."/>
            <person name="de Oliveira R.R."/>
            <person name="Labutti K."/>
            <person name="Lipzen A."/>
            <person name="Lail K."/>
            <person name="Bauer D."/>
            <person name="Ohm R.A."/>
            <person name="Barry K.W."/>
            <person name="Spatafora J."/>
            <person name="Grigoriev I.V."/>
            <person name="Martin F.M."/>
            <person name="Pujade-Renaud V."/>
        </authorList>
    </citation>
    <scope>NUCLEOTIDE SEQUENCE [LARGE SCALE GENOMIC DNA]</scope>
    <source>
        <strain evidence="2 3">Philippines</strain>
    </source>
</reference>
<dbReference type="Proteomes" id="UP000240883">
    <property type="component" value="Unassembled WGS sequence"/>
</dbReference>
<name>A0A2T2NEK3_CORCC</name>
<gene>
    <name evidence="2" type="ORF">BS50DRAFT_86177</name>
</gene>
<evidence type="ECO:0000313" key="2">
    <source>
        <dbReference type="EMBL" id="PSN63676.1"/>
    </source>
</evidence>
<evidence type="ECO:0000256" key="1">
    <source>
        <dbReference type="SAM" id="MobiDB-lite"/>
    </source>
</evidence>
<evidence type="ECO:0000313" key="3">
    <source>
        <dbReference type="Proteomes" id="UP000240883"/>
    </source>
</evidence>
<proteinExistence type="predicted"/>
<dbReference type="AlphaFoldDB" id="A0A2T2NEK3"/>
<organism evidence="2 3">
    <name type="scientific">Corynespora cassiicola Philippines</name>
    <dbReference type="NCBI Taxonomy" id="1448308"/>
    <lineage>
        <taxon>Eukaryota</taxon>
        <taxon>Fungi</taxon>
        <taxon>Dikarya</taxon>
        <taxon>Ascomycota</taxon>
        <taxon>Pezizomycotina</taxon>
        <taxon>Dothideomycetes</taxon>
        <taxon>Pleosporomycetidae</taxon>
        <taxon>Pleosporales</taxon>
        <taxon>Corynesporascaceae</taxon>
        <taxon>Corynespora</taxon>
    </lineage>
</organism>
<feature type="region of interest" description="Disordered" evidence="1">
    <location>
        <begin position="45"/>
        <end position="66"/>
    </location>
</feature>
<dbReference type="EMBL" id="KZ678139">
    <property type="protein sequence ID" value="PSN63676.1"/>
    <property type="molecule type" value="Genomic_DNA"/>
</dbReference>
<accession>A0A2T2NEK3</accession>